<comment type="similarity">
    <text evidence="1">Belongs to the HpcH/HpaI aldolase family.</text>
</comment>
<evidence type="ECO:0000313" key="6">
    <source>
        <dbReference type="Proteomes" id="UP000199062"/>
    </source>
</evidence>
<dbReference type="GO" id="GO:0005737">
    <property type="term" value="C:cytoplasm"/>
    <property type="evidence" value="ECO:0007669"/>
    <property type="project" value="TreeGrafter"/>
</dbReference>
<reference evidence="5 6" key="1">
    <citation type="submission" date="2016-10" db="EMBL/GenBank/DDBJ databases">
        <authorList>
            <person name="de Groot N.N."/>
        </authorList>
    </citation>
    <scope>NUCLEOTIDE SEQUENCE [LARGE SCALE GENOMIC DNA]</scope>
    <source>
        <strain evidence="5 6">CGMCC 1.10457</strain>
    </source>
</reference>
<dbReference type="Gene3D" id="3.20.20.60">
    <property type="entry name" value="Phosphoenolpyruvate-binding domains"/>
    <property type="match status" value="1"/>
</dbReference>
<dbReference type="Proteomes" id="UP000199062">
    <property type="component" value="Unassembled WGS sequence"/>
</dbReference>
<evidence type="ECO:0000256" key="3">
    <source>
        <dbReference type="ARBA" id="ARBA00023239"/>
    </source>
</evidence>
<evidence type="ECO:0000313" key="5">
    <source>
        <dbReference type="EMBL" id="SFR85010.1"/>
    </source>
</evidence>
<dbReference type="InterPro" id="IPR005000">
    <property type="entry name" value="Aldolase/citrate-lyase_domain"/>
</dbReference>
<gene>
    <name evidence="5" type="ORF">SAMN05216559_0017</name>
</gene>
<dbReference type="RefSeq" id="WP_089812704.1">
    <property type="nucleotide sequence ID" value="NZ_FOZK01000001.1"/>
</dbReference>
<dbReference type="SUPFAM" id="SSF51621">
    <property type="entry name" value="Phosphoenolpyruvate/pyruvate domain"/>
    <property type="match status" value="1"/>
</dbReference>
<dbReference type="InterPro" id="IPR040442">
    <property type="entry name" value="Pyrv_kinase-like_dom_sf"/>
</dbReference>
<dbReference type="PANTHER" id="PTHR30502:SF0">
    <property type="entry name" value="PHOSPHOENOLPYRUVATE CARBOXYLASE FAMILY PROTEIN"/>
    <property type="match status" value="1"/>
</dbReference>
<keyword evidence="2" id="KW-0479">Metal-binding</keyword>
<dbReference type="STRING" id="767519.SAMN05216559_0017"/>
<evidence type="ECO:0000256" key="1">
    <source>
        <dbReference type="ARBA" id="ARBA00005568"/>
    </source>
</evidence>
<evidence type="ECO:0000256" key="2">
    <source>
        <dbReference type="ARBA" id="ARBA00022723"/>
    </source>
</evidence>
<dbReference type="InterPro" id="IPR015813">
    <property type="entry name" value="Pyrv/PenolPyrv_kinase-like_dom"/>
</dbReference>
<dbReference type="Pfam" id="PF03328">
    <property type="entry name" value="HpcH_HpaI"/>
    <property type="match status" value="1"/>
</dbReference>
<dbReference type="OrthoDB" id="142679at2157"/>
<dbReference type="PANTHER" id="PTHR30502">
    <property type="entry name" value="2-KETO-3-DEOXY-L-RHAMNONATE ALDOLASE"/>
    <property type="match status" value="1"/>
</dbReference>
<organism evidence="5 6">
    <name type="scientific">Halomicrobium zhouii</name>
    <dbReference type="NCBI Taxonomy" id="767519"/>
    <lineage>
        <taxon>Archaea</taxon>
        <taxon>Methanobacteriati</taxon>
        <taxon>Methanobacteriota</taxon>
        <taxon>Stenosarchaea group</taxon>
        <taxon>Halobacteria</taxon>
        <taxon>Halobacteriales</taxon>
        <taxon>Haloarculaceae</taxon>
        <taxon>Halomicrobium</taxon>
    </lineage>
</organism>
<dbReference type="AlphaFoldDB" id="A0A1I6K2G9"/>
<dbReference type="GO" id="GO:0016832">
    <property type="term" value="F:aldehyde-lyase activity"/>
    <property type="evidence" value="ECO:0007669"/>
    <property type="project" value="TreeGrafter"/>
</dbReference>
<dbReference type="EMBL" id="FOZK01000001">
    <property type="protein sequence ID" value="SFR85010.1"/>
    <property type="molecule type" value="Genomic_DNA"/>
</dbReference>
<sequence>MVNAHRTNGLRETVESGDVALGVLDSAYSPNLVELYGDLGMDFVWIDLEHGGPSPRDGDALENLLRAAEGTGTELLVRVPAASPSMVRKCLDVGVRNLFISQVEDVEDVERAISAAHFEVGDEPGRRGMANPRASRWGQAEDYAATEDEAVMVGVTIENQAAMDDLDAILDVPELGFVFLGPLDLSVALGHPGEADHPEVEEAVETARSKAVDAGVPVGNLAFGMDDANEKAQNGYQILNVGSTTGAVKAAAQGWLDDADV</sequence>
<accession>A0A1I6K2G9</accession>
<protein>
    <submittedName>
        <fullName evidence="5">2-dehydro-3-deoxyglucarate aldolase</fullName>
    </submittedName>
</protein>
<name>A0A1I6K2G9_9EURY</name>
<proteinExistence type="inferred from homology"/>
<dbReference type="GO" id="GO:0046872">
    <property type="term" value="F:metal ion binding"/>
    <property type="evidence" value="ECO:0007669"/>
    <property type="project" value="UniProtKB-KW"/>
</dbReference>
<keyword evidence="6" id="KW-1185">Reference proteome</keyword>
<evidence type="ECO:0000259" key="4">
    <source>
        <dbReference type="Pfam" id="PF03328"/>
    </source>
</evidence>
<feature type="domain" description="HpcH/HpaI aldolase/citrate lyase" evidence="4">
    <location>
        <begin position="29"/>
        <end position="248"/>
    </location>
</feature>
<keyword evidence="3" id="KW-0456">Lyase</keyword>
<dbReference type="InterPro" id="IPR050251">
    <property type="entry name" value="HpcH-HpaI_aldolase"/>
</dbReference>